<dbReference type="InterPro" id="IPR050114">
    <property type="entry name" value="UPF0173_UPF0282_UlaG_hydrolase"/>
</dbReference>
<dbReference type="GO" id="GO:0016787">
    <property type="term" value="F:hydrolase activity"/>
    <property type="evidence" value="ECO:0007669"/>
    <property type="project" value="UniProtKB-UniRule"/>
</dbReference>
<name>A0A0D6JAC6_9HYPH</name>
<dbReference type="SMART" id="SM00849">
    <property type="entry name" value="Lactamase_B"/>
    <property type="match status" value="1"/>
</dbReference>
<protein>
    <recommendedName>
        <fullName evidence="2">UPF0173 metal-dependent hydrolase YBN1229_v1_0362</fullName>
    </recommendedName>
</protein>
<feature type="domain" description="Metallo-beta-lactamase" evidence="3">
    <location>
        <begin position="7"/>
        <end position="199"/>
    </location>
</feature>
<evidence type="ECO:0000256" key="2">
    <source>
        <dbReference type="HAMAP-Rule" id="MF_00457"/>
    </source>
</evidence>
<keyword evidence="5" id="KW-1185">Reference proteome</keyword>
<evidence type="ECO:0000256" key="1">
    <source>
        <dbReference type="ARBA" id="ARBA00022801"/>
    </source>
</evidence>
<dbReference type="PANTHER" id="PTHR43546">
    <property type="entry name" value="UPF0173 METAL-DEPENDENT HYDROLASE MJ1163-RELATED"/>
    <property type="match status" value="1"/>
</dbReference>
<dbReference type="PANTHER" id="PTHR43546:SF3">
    <property type="entry name" value="UPF0173 METAL-DEPENDENT HYDROLASE MJ1163"/>
    <property type="match status" value="1"/>
</dbReference>
<dbReference type="Pfam" id="PF13483">
    <property type="entry name" value="Lactamase_B_3"/>
    <property type="match status" value="1"/>
</dbReference>
<proteinExistence type="inferred from homology"/>
<reference evidence="5" key="1">
    <citation type="submission" date="2015-02" db="EMBL/GenBank/DDBJ databases">
        <authorList>
            <person name="Chooi Y.-H."/>
        </authorList>
    </citation>
    <scope>NUCLEOTIDE SEQUENCE [LARGE SCALE GENOMIC DNA]</scope>
    <source>
        <strain evidence="5">strain Y</strain>
    </source>
</reference>
<dbReference type="InterPro" id="IPR036866">
    <property type="entry name" value="RibonucZ/Hydroxyglut_hydro"/>
</dbReference>
<evidence type="ECO:0000313" key="5">
    <source>
        <dbReference type="Proteomes" id="UP000033187"/>
    </source>
</evidence>
<keyword evidence="1 2" id="KW-0378">Hydrolase</keyword>
<dbReference type="InterPro" id="IPR001279">
    <property type="entry name" value="Metallo-B-lactamas"/>
</dbReference>
<dbReference type="HAMAP" id="MF_00457">
    <property type="entry name" value="UPF0173"/>
    <property type="match status" value="1"/>
</dbReference>
<gene>
    <name evidence="4" type="ORF">YBN1229_v1_0362</name>
</gene>
<dbReference type="EMBL" id="LN829119">
    <property type="protein sequence ID" value="CPR15445.1"/>
    <property type="molecule type" value="Genomic_DNA"/>
</dbReference>
<dbReference type="CDD" id="cd06262">
    <property type="entry name" value="metallo-hydrolase-like_MBL-fold"/>
    <property type="match status" value="1"/>
</dbReference>
<dbReference type="SUPFAM" id="SSF56281">
    <property type="entry name" value="Metallo-hydrolase/oxidoreductase"/>
    <property type="match status" value="1"/>
</dbReference>
<evidence type="ECO:0000313" key="4">
    <source>
        <dbReference type="EMBL" id="CPR15445.1"/>
    </source>
</evidence>
<dbReference type="AlphaFoldDB" id="A0A0D6JAC6"/>
<sequence>MKIIWYGHSCFRVETGSSVILLDPFLTGNATFEASGISQDAVQDGVTHILVTHGHGDHVGDTVAIAKATGATVVTNYDLCMWLTKQGLDKFEPMNTGGTIDLGDFKASLVRADHSAGLVELDVNFPLGSANGFVITPPEDPVILHMGDTDIFSDMELLDDIYEPEVGLVPIGDRFTMGARTASMACKRFFDFDLVVPCHYGTFPIIDQTADAFVDEMDKEEVVVPKVGEVMDV</sequence>
<organism evidence="4 5">
    <name type="scientific">Candidatus Filomicrobium marinum</name>
    <dbReference type="NCBI Taxonomy" id="1608628"/>
    <lineage>
        <taxon>Bacteria</taxon>
        <taxon>Pseudomonadati</taxon>
        <taxon>Pseudomonadota</taxon>
        <taxon>Alphaproteobacteria</taxon>
        <taxon>Hyphomicrobiales</taxon>
        <taxon>Hyphomicrobiaceae</taxon>
        <taxon>Filomicrobium</taxon>
    </lineage>
</organism>
<dbReference type="OrthoDB" id="9805728at2"/>
<dbReference type="Gene3D" id="3.60.15.10">
    <property type="entry name" value="Ribonuclease Z/Hydroxyacylglutathione hydrolase-like"/>
    <property type="match status" value="1"/>
</dbReference>
<dbReference type="RefSeq" id="WP_046475944.1">
    <property type="nucleotide sequence ID" value="NZ_LN829118.1"/>
</dbReference>
<dbReference type="InterPro" id="IPR022877">
    <property type="entry name" value="UPF0173"/>
</dbReference>
<dbReference type="NCBIfam" id="NF001911">
    <property type="entry name" value="PRK00685.1"/>
    <property type="match status" value="1"/>
</dbReference>
<comment type="similarity">
    <text evidence="2">Belongs to the UPF0173 family.</text>
</comment>
<dbReference type="KEGG" id="fil:BN1229_v1_0358"/>
<accession>A0A0D6JAC6</accession>
<evidence type="ECO:0000259" key="3">
    <source>
        <dbReference type="SMART" id="SM00849"/>
    </source>
</evidence>
<dbReference type="KEGG" id="fiy:BN1229_v1_0362"/>
<dbReference type="Proteomes" id="UP000033187">
    <property type="component" value="Chromosome 1"/>
</dbReference>